<protein>
    <submittedName>
        <fullName evidence="2">Uncharacterized protein</fullName>
    </submittedName>
</protein>
<evidence type="ECO:0000313" key="2">
    <source>
        <dbReference type="EMBL" id="RDY03149.1"/>
    </source>
</evidence>
<proteinExistence type="predicted"/>
<gene>
    <name evidence="2" type="ORF">CR513_13294</name>
</gene>
<accession>A0A371HK41</accession>
<keyword evidence="3" id="KW-1185">Reference proteome</keyword>
<feature type="non-terminal residue" evidence="2">
    <location>
        <position position="1"/>
    </location>
</feature>
<sequence length="99" mass="11430">MSAHLVPNLNQVGQSDPQQFEHISSSPPPPTELKPLLSHLKYAYLDDDQQLPIIIANNLHREILMEEEAHPIRQQQRRLNLTTHRIEAIVEPFEIRLLG</sequence>
<comment type="caution">
    <text evidence="2">The sequence shown here is derived from an EMBL/GenBank/DDBJ whole genome shotgun (WGS) entry which is preliminary data.</text>
</comment>
<dbReference type="EMBL" id="QJKJ01002372">
    <property type="protein sequence ID" value="RDY03149.1"/>
    <property type="molecule type" value="Genomic_DNA"/>
</dbReference>
<reference evidence="2" key="1">
    <citation type="submission" date="2018-05" db="EMBL/GenBank/DDBJ databases">
        <title>Draft genome of Mucuna pruriens seed.</title>
        <authorList>
            <person name="Nnadi N.E."/>
            <person name="Vos R."/>
            <person name="Hasami M.H."/>
            <person name="Devisetty U.K."/>
            <person name="Aguiy J.C."/>
        </authorList>
    </citation>
    <scope>NUCLEOTIDE SEQUENCE [LARGE SCALE GENOMIC DNA]</scope>
    <source>
        <strain evidence="2">JCA_2017</strain>
    </source>
</reference>
<evidence type="ECO:0000313" key="3">
    <source>
        <dbReference type="Proteomes" id="UP000257109"/>
    </source>
</evidence>
<feature type="region of interest" description="Disordered" evidence="1">
    <location>
        <begin position="1"/>
        <end position="32"/>
    </location>
</feature>
<dbReference type="Proteomes" id="UP000257109">
    <property type="component" value="Unassembled WGS sequence"/>
</dbReference>
<organism evidence="2 3">
    <name type="scientific">Mucuna pruriens</name>
    <name type="common">Velvet bean</name>
    <name type="synonym">Dolichos pruriens</name>
    <dbReference type="NCBI Taxonomy" id="157652"/>
    <lineage>
        <taxon>Eukaryota</taxon>
        <taxon>Viridiplantae</taxon>
        <taxon>Streptophyta</taxon>
        <taxon>Embryophyta</taxon>
        <taxon>Tracheophyta</taxon>
        <taxon>Spermatophyta</taxon>
        <taxon>Magnoliopsida</taxon>
        <taxon>eudicotyledons</taxon>
        <taxon>Gunneridae</taxon>
        <taxon>Pentapetalae</taxon>
        <taxon>rosids</taxon>
        <taxon>fabids</taxon>
        <taxon>Fabales</taxon>
        <taxon>Fabaceae</taxon>
        <taxon>Papilionoideae</taxon>
        <taxon>50 kb inversion clade</taxon>
        <taxon>NPAAA clade</taxon>
        <taxon>indigoferoid/millettioid clade</taxon>
        <taxon>Phaseoleae</taxon>
        <taxon>Mucuna</taxon>
    </lineage>
</organism>
<name>A0A371HK41_MUCPR</name>
<dbReference type="AlphaFoldDB" id="A0A371HK41"/>
<evidence type="ECO:0000256" key="1">
    <source>
        <dbReference type="SAM" id="MobiDB-lite"/>
    </source>
</evidence>
<feature type="compositionally biased region" description="Polar residues" evidence="1">
    <location>
        <begin position="8"/>
        <end position="25"/>
    </location>
</feature>